<dbReference type="InterPro" id="IPR050428">
    <property type="entry name" value="TCS_sensor_his_kinase"/>
</dbReference>
<sequence>MNIRARLTLLFSLLVGSILLLFSLSIYLLYNQYREIDFFDRLREKAITTARVREDAGEVARNDLPLLTNEHVVIYNPANQVIFSVGKGEAPLLPAPQLNHIREGHELHLTDENTETLGVNYRSRDGQRLVVIASAYDRYGFNKLLHLREILFFGWLGSLLVVGIAGWLFASDALRPVSEIIEQVNTISATNIHQRLHVSRQRDELAELARTFNMMLNRLEEAFISQRSFVSHASHELRTPLAIMRGNLDVAMMLPRDVAYYEQTINEVLEEVKKMIDLANGLLDLARASSDASRVSFKPTRLDELLWQARANLLQKSPDCTVTIDFDNLPDQDDDLTIPGDEALLRTAFQNLIENGCKYSADHSMDVRIGFAPQEVQLTFRDEGYGIPAADLPHLFQPFYRSSHTTSKAPGHGIGLALTQRIVQLHNGQLLIDSQEGVGTTVQVRFPLVAHPTTLNRPDA</sequence>
<dbReference type="Gene3D" id="6.10.340.10">
    <property type="match status" value="1"/>
</dbReference>
<keyword evidence="8 11" id="KW-1133">Transmembrane helix</keyword>
<dbReference type="PANTHER" id="PTHR45436:SF5">
    <property type="entry name" value="SENSOR HISTIDINE KINASE TRCS"/>
    <property type="match status" value="1"/>
</dbReference>
<comment type="catalytic activity">
    <reaction evidence="1">
        <text>ATP + protein L-histidine = ADP + protein N-phospho-L-histidine.</text>
        <dbReference type="EC" id="2.7.13.3"/>
    </reaction>
</comment>
<evidence type="ECO:0000256" key="2">
    <source>
        <dbReference type="ARBA" id="ARBA00004370"/>
    </source>
</evidence>
<dbReference type="InterPro" id="IPR036097">
    <property type="entry name" value="HisK_dim/P_sf"/>
</dbReference>
<dbReference type="eggNOG" id="COG2205">
    <property type="taxonomic scope" value="Bacteria"/>
</dbReference>
<dbReference type="PRINTS" id="PR00344">
    <property type="entry name" value="BCTRLSENSOR"/>
</dbReference>
<dbReference type="CDD" id="cd00082">
    <property type="entry name" value="HisKA"/>
    <property type="match status" value="1"/>
</dbReference>
<dbReference type="EC" id="2.7.13.3" evidence="3"/>
<protein>
    <recommendedName>
        <fullName evidence="3">histidine kinase</fullName>
        <ecNumber evidence="3">2.7.13.3</ecNumber>
    </recommendedName>
</protein>
<evidence type="ECO:0000256" key="7">
    <source>
        <dbReference type="ARBA" id="ARBA00022777"/>
    </source>
</evidence>
<dbReference type="OrthoDB" id="594725at2"/>
<feature type="domain" description="HAMP" evidence="13">
    <location>
        <begin position="171"/>
        <end position="224"/>
    </location>
</feature>
<evidence type="ECO:0000259" key="12">
    <source>
        <dbReference type="PROSITE" id="PS50109"/>
    </source>
</evidence>
<dbReference type="Pfam" id="PF02518">
    <property type="entry name" value="HATPase_c"/>
    <property type="match status" value="1"/>
</dbReference>
<dbReference type="SUPFAM" id="SSF47384">
    <property type="entry name" value="Homodimeric domain of signal transducing histidine kinase"/>
    <property type="match status" value="1"/>
</dbReference>
<evidence type="ECO:0000256" key="1">
    <source>
        <dbReference type="ARBA" id="ARBA00000085"/>
    </source>
</evidence>
<comment type="subcellular location">
    <subcellularLocation>
        <location evidence="2">Membrane</location>
    </subcellularLocation>
</comment>
<evidence type="ECO:0000256" key="11">
    <source>
        <dbReference type="SAM" id="Phobius"/>
    </source>
</evidence>
<dbReference type="HOGENOM" id="CLU_000445_89_6_10"/>
<dbReference type="InterPro" id="IPR003594">
    <property type="entry name" value="HATPase_dom"/>
</dbReference>
<dbReference type="AlphaFoldDB" id="I0K9U7"/>
<evidence type="ECO:0000256" key="8">
    <source>
        <dbReference type="ARBA" id="ARBA00022989"/>
    </source>
</evidence>
<feature type="transmembrane region" description="Helical" evidence="11">
    <location>
        <begin position="7"/>
        <end position="30"/>
    </location>
</feature>
<reference evidence="14 15" key="1">
    <citation type="journal article" date="2012" name="J. Bacteriol.">
        <title>Genome Sequence of Fibrella aestuarina BUZ 2T, a Filamentous Marine Bacterium.</title>
        <authorList>
            <person name="Filippini M."/>
            <person name="Qi W."/>
            <person name="Blom J."/>
            <person name="Goesmann A."/>
            <person name="Smits T.H."/>
            <person name="Bagheri H.C."/>
        </authorList>
    </citation>
    <scope>NUCLEOTIDE SEQUENCE [LARGE SCALE GENOMIC DNA]</scope>
    <source>
        <strain evidence="15">BUZ 2T</strain>
    </source>
</reference>
<evidence type="ECO:0000313" key="15">
    <source>
        <dbReference type="Proteomes" id="UP000011058"/>
    </source>
</evidence>
<dbReference type="GO" id="GO:0000155">
    <property type="term" value="F:phosphorelay sensor kinase activity"/>
    <property type="evidence" value="ECO:0007669"/>
    <property type="project" value="InterPro"/>
</dbReference>
<dbReference type="InterPro" id="IPR003660">
    <property type="entry name" value="HAMP_dom"/>
</dbReference>
<keyword evidence="7 14" id="KW-0418">Kinase</keyword>
<dbReference type="InterPro" id="IPR036890">
    <property type="entry name" value="HATPase_C_sf"/>
</dbReference>
<evidence type="ECO:0000256" key="4">
    <source>
        <dbReference type="ARBA" id="ARBA00022553"/>
    </source>
</evidence>
<evidence type="ECO:0000256" key="10">
    <source>
        <dbReference type="ARBA" id="ARBA00023136"/>
    </source>
</evidence>
<keyword evidence="10 11" id="KW-0472">Membrane</keyword>
<feature type="domain" description="Histidine kinase" evidence="12">
    <location>
        <begin position="232"/>
        <end position="450"/>
    </location>
</feature>
<dbReference type="EMBL" id="HE796683">
    <property type="protein sequence ID" value="CCH00900.1"/>
    <property type="molecule type" value="Genomic_DNA"/>
</dbReference>
<accession>I0K9U7</accession>
<keyword evidence="5 14" id="KW-0808">Transferase</keyword>
<keyword evidence="9" id="KW-0902">Two-component regulatory system</keyword>
<dbReference type="PANTHER" id="PTHR45436">
    <property type="entry name" value="SENSOR HISTIDINE KINASE YKOH"/>
    <property type="match status" value="1"/>
</dbReference>
<dbReference type="Proteomes" id="UP000011058">
    <property type="component" value="Chromosome"/>
</dbReference>
<evidence type="ECO:0000313" key="14">
    <source>
        <dbReference type="EMBL" id="CCH00900.1"/>
    </source>
</evidence>
<dbReference type="Gene3D" id="3.30.565.10">
    <property type="entry name" value="Histidine kinase-like ATPase, C-terminal domain"/>
    <property type="match status" value="1"/>
</dbReference>
<keyword evidence="4" id="KW-0597">Phosphoprotein</keyword>
<evidence type="ECO:0000256" key="9">
    <source>
        <dbReference type="ARBA" id="ARBA00023012"/>
    </source>
</evidence>
<dbReference type="CDD" id="cd00075">
    <property type="entry name" value="HATPase"/>
    <property type="match status" value="1"/>
</dbReference>
<dbReference type="InterPro" id="IPR005467">
    <property type="entry name" value="His_kinase_dom"/>
</dbReference>
<dbReference type="Gene3D" id="1.10.287.130">
    <property type="match status" value="1"/>
</dbReference>
<dbReference type="SMART" id="SM00388">
    <property type="entry name" value="HisKA"/>
    <property type="match status" value="1"/>
</dbReference>
<dbReference type="SMART" id="SM00304">
    <property type="entry name" value="HAMP"/>
    <property type="match status" value="1"/>
</dbReference>
<dbReference type="Pfam" id="PF00512">
    <property type="entry name" value="HisKA"/>
    <property type="match status" value="1"/>
</dbReference>
<keyword evidence="6 11" id="KW-0812">Transmembrane</keyword>
<keyword evidence="15" id="KW-1185">Reference proteome</keyword>
<dbReference type="InterPro" id="IPR003661">
    <property type="entry name" value="HisK_dim/P_dom"/>
</dbReference>
<evidence type="ECO:0000256" key="6">
    <source>
        <dbReference type="ARBA" id="ARBA00022692"/>
    </source>
</evidence>
<dbReference type="PROSITE" id="PS50109">
    <property type="entry name" value="HIS_KIN"/>
    <property type="match status" value="1"/>
</dbReference>
<dbReference type="KEGG" id="fae:FAES_2891"/>
<dbReference type="SUPFAM" id="SSF158472">
    <property type="entry name" value="HAMP domain-like"/>
    <property type="match status" value="1"/>
</dbReference>
<dbReference type="InterPro" id="IPR004358">
    <property type="entry name" value="Sig_transdc_His_kin-like_C"/>
</dbReference>
<organism evidence="14 15">
    <name type="scientific">Fibrella aestuarina BUZ 2</name>
    <dbReference type="NCBI Taxonomy" id="1166018"/>
    <lineage>
        <taxon>Bacteria</taxon>
        <taxon>Pseudomonadati</taxon>
        <taxon>Bacteroidota</taxon>
        <taxon>Cytophagia</taxon>
        <taxon>Cytophagales</taxon>
        <taxon>Spirosomataceae</taxon>
        <taxon>Fibrella</taxon>
    </lineage>
</organism>
<evidence type="ECO:0000256" key="3">
    <source>
        <dbReference type="ARBA" id="ARBA00012438"/>
    </source>
</evidence>
<evidence type="ECO:0000259" key="13">
    <source>
        <dbReference type="PROSITE" id="PS50885"/>
    </source>
</evidence>
<dbReference type="GO" id="GO:0005886">
    <property type="term" value="C:plasma membrane"/>
    <property type="evidence" value="ECO:0007669"/>
    <property type="project" value="TreeGrafter"/>
</dbReference>
<dbReference type="Pfam" id="PF00672">
    <property type="entry name" value="HAMP"/>
    <property type="match status" value="1"/>
</dbReference>
<dbReference type="SUPFAM" id="SSF55874">
    <property type="entry name" value="ATPase domain of HSP90 chaperone/DNA topoisomerase II/histidine kinase"/>
    <property type="match status" value="1"/>
</dbReference>
<dbReference type="RefSeq" id="WP_015331999.1">
    <property type="nucleotide sequence ID" value="NC_020054.1"/>
</dbReference>
<evidence type="ECO:0000256" key="5">
    <source>
        <dbReference type="ARBA" id="ARBA00022679"/>
    </source>
</evidence>
<proteinExistence type="predicted"/>
<dbReference type="STRING" id="1166018.FAES_2891"/>
<dbReference type="CDD" id="cd06225">
    <property type="entry name" value="HAMP"/>
    <property type="match status" value="1"/>
</dbReference>
<dbReference type="PROSITE" id="PS50885">
    <property type="entry name" value="HAMP"/>
    <property type="match status" value="1"/>
</dbReference>
<gene>
    <name evidence="14" type="ORF">FAES_2891</name>
</gene>
<name>I0K9U7_9BACT</name>
<dbReference type="PATRIC" id="fig|1166018.3.peg.4660"/>
<dbReference type="SMART" id="SM00387">
    <property type="entry name" value="HATPase_c"/>
    <property type="match status" value="1"/>
</dbReference>